<protein>
    <submittedName>
        <fullName evidence="2">Uncharacterized protein</fullName>
    </submittedName>
</protein>
<name>A0AAV6ZAR2_ENGPU</name>
<dbReference type="EMBL" id="WNYA01001157">
    <property type="protein sequence ID" value="KAG8546277.1"/>
    <property type="molecule type" value="Genomic_DNA"/>
</dbReference>
<evidence type="ECO:0000256" key="1">
    <source>
        <dbReference type="SAM" id="MobiDB-lite"/>
    </source>
</evidence>
<feature type="region of interest" description="Disordered" evidence="1">
    <location>
        <begin position="1"/>
        <end position="25"/>
    </location>
</feature>
<keyword evidence="3" id="KW-1185">Reference proteome</keyword>
<feature type="compositionally biased region" description="Low complexity" evidence="1">
    <location>
        <begin position="1"/>
        <end position="13"/>
    </location>
</feature>
<organism evidence="2 3">
    <name type="scientific">Engystomops pustulosus</name>
    <name type="common">Tungara frog</name>
    <name type="synonym">Physalaemus pustulosus</name>
    <dbReference type="NCBI Taxonomy" id="76066"/>
    <lineage>
        <taxon>Eukaryota</taxon>
        <taxon>Metazoa</taxon>
        <taxon>Chordata</taxon>
        <taxon>Craniata</taxon>
        <taxon>Vertebrata</taxon>
        <taxon>Euteleostomi</taxon>
        <taxon>Amphibia</taxon>
        <taxon>Batrachia</taxon>
        <taxon>Anura</taxon>
        <taxon>Neobatrachia</taxon>
        <taxon>Hyloidea</taxon>
        <taxon>Leptodactylidae</taxon>
        <taxon>Leiuperinae</taxon>
        <taxon>Engystomops</taxon>
    </lineage>
</organism>
<sequence length="112" mass="10805">MGTSPPSAAPTPALQEPTNPPLQGGGARLLLSVISQDRGGAGYCSLLSVVSHTPHPAPGSGWCLCPAAPHLSVHPGLTVPGPVLTPAVPPGIDVMGAGGQGAVGGGHALARC</sequence>
<proteinExistence type="predicted"/>
<evidence type="ECO:0000313" key="2">
    <source>
        <dbReference type="EMBL" id="KAG8546277.1"/>
    </source>
</evidence>
<dbReference type="Proteomes" id="UP000824782">
    <property type="component" value="Unassembled WGS sequence"/>
</dbReference>
<comment type="caution">
    <text evidence="2">The sequence shown here is derived from an EMBL/GenBank/DDBJ whole genome shotgun (WGS) entry which is preliminary data.</text>
</comment>
<dbReference type="AlphaFoldDB" id="A0AAV6ZAR2"/>
<evidence type="ECO:0000313" key="3">
    <source>
        <dbReference type="Proteomes" id="UP000824782"/>
    </source>
</evidence>
<accession>A0AAV6ZAR2</accession>
<gene>
    <name evidence="2" type="ORF">GDO81_019335</name>
</gene>
<reference evidence="2" key="1">
    <citation type="thesis" date="2020" institute="ProQuest LLC" country="789 East Eisenhower Parkway, Ann Arbor, MI, USA">
        <title>Comparative Genomics and Chromosome Evolution.</title>
        <authorList>
            <person name="Mudd A.B."/>
        </authorList>
    </citation>
    <scope>NUCLEOTIDE SEQUENCE</scope>
    <source>
        <strain evidence="2">237g6f4</strain>
        <tissue evidence="2">Blood</tissue>
    </source>
</reference>